<reference evidence="1" key="2">
    <citation type="submission" date="2015-06" db="UniProtKB">
        <authorList>
            <consortium name="EnsemblProtists"/>
        </authorList>
    </citation>
    <scope>IDENTIFICATION</scope>
    <source>
        <strain evidence="1">Emoy2</strain>
    </source>
</reference>
<dbReference type="EMBL" id="JH597776">
    <property type="status" value="NOT_ANNOTATED_CDS"/>
    <property type="molecule type" value="Genomic_DNA"/>
</dbReference>
<sequence>MKKTSIKKEGSEPQRQNRAPEVLCWCVVHRKSSRRRQASVTRFSRIQEMLTSLTPEGECVD</sequence>
<name>M4B1J3_HYAAE</name>
<dbReference type="InParanoid" id="M4B1J3"/>
<evidence type="ECO:0000313" key="2">
    <source>
        <dbReference type="Proteomes" id="UP000011713"/>
    </source>
</evidence>
<protein>
    <submittedName>
        <fullName evidence="1">Uncharacterized protein</fullName>
    </submittedName>
</protein>
<dbReference type="HOGENOM" id="CLU_2927476_0_0_1"/>
<keyword evidence="2" id="KW-1185">Reference proteome</keyword>
<dbReference type="EnsemblProtists" id="HpaT800140">
    <property type="protein sequence ID" value="HpaP800140"/>
    <property type="gene ID" value="HpaG800140"/>
</dbReference>
<evidence type="ECO:0000313" key="1">
    <source>
        <dbReference type="EnsemblProtists" id="HpaP800140"/>
    </source>
</evidence>
<proteinExistence type="predicted"/>
<dbReference type="VEuPathDB" id="FungiDB:HpaG800140"/>
<reference evidence="2" key="1">
    <citation type="journal article" date="2010" name="Science">
        <title>Signatures of adaptation to obligate biotrophy in the Hyaloperonospora arabidopsidis genome.</title>
        <authorList>
            <person name="Baxter L."/>
            <person name="Tripathy S."/>
            <person name="Ishaque N."/>
            <person name="Boot N."/>
            <person name="Cabral A."/>
            <person name="Kemen E."/>
            <person name="Thines M."/>
            <person name="Ah-Fong A."/>
            <person name="Anderson R."/>
            <person name="Badejoko W."/>
            <person name="Bittner-Eddy P."/>
            <person name="Boore J.L."/>
            <person name="Chibucos M.C."/>
            <person name="Coates M."/>
            <person name="Dehal P."/>
            <person name="Delehaunty K."/>
            <person name="Dong S."/>
            <person name="Downton P."/>
            <person name="Dumas B."/>
            <person name="Fabro G."/>
            <person name="Fronick C."/>
            <person name="Fuerstenberg S.I."/>
            <person name="Fulton L."/>
            <person name="Gaulin E."/>
            <person name="Govers F."/>
            <person name="Hughes L."/>
            <person name="Humphray S."/>
            <person name="Jiang R.H."/>
            <person name="Judelson H."/>
            <person name="Kamoun S."/>
            <person name="Kyung K."/>
            <person name="Meijer H."/>
            <person name="Minx P."/>
            <person name="Morris P."/>
            <person name="Nelson J."/>
            <person name="Phuntumart V."/>
            <person name="Qutob D."/>
            <person name="Rehmany A."/>
            <person name="Rougon-Cardoso A."/>
            <person name="Ryden P."/>
            <person name="Torto-Alalibo T."/>
            <person name="Studholme D."/>
            <person name="Wang Y."/>
            <person name="Win J."/>
            <person name="Wood J."/>
            <person name="Clifton S.W."/>
            <person name="Rogers J."/>
            <person name="Van den Ackerveken G."/>
            <person name="Jones J.D."/>
            <person name="McDowell J.M."/>
            <person name="Beynon J."/>
            <person name="Tyler B.M."/>
        </authorList>
    </citation>
    <scope>NUCLEOTIDE SEQUENCE [LARGE SCALE GENOMIC DNA]</scope>
    <source>
        <strain evidence="2">Emoy2</strain>
    </source>
</reference>
<accession>M4B1J3</accession>
<organism evidence="1 2">
    <name type="scientific">Hyaloperonospora arabidopsidis (strain Emoy2)</name>
    <name type="common">Downy mildew agent</name>
    <name type="synonym">Peronospora arabidopsidis</name>
    <dbReference type="NCBI Taxonomy" id="559515"/>
    <lineage>
        <taxon>Eukaryota</taxon>
        <taxon>Sar</taxon>
        <taxon>Stramenopiles</taxon>
        <taxon>Oomycota</taxon>
        <taxon>Peronosporomycetes</taxon>
        <taxon>Peronosporales</taxon>
        <taxon>Peronosporaceae</taxon>
        <taxon>Hyaloperonospora</taxon>
    </lineage>
</organism>
<dbReference type="AlphaFoldDB" id="M4B1J3"/>
<dbReference type="Proteomes" id="UP000011713">
    <property type="component" value="Unassembled WGS sequence"/>
</dbReference>